<dbReference type="GO" id="GO:0016887">
    <property type="term" value="F:ATP hydrolysis activity"/>
    <property type="evidence" value="ECO:0007669"/>
    <property type="project" value="InterPro"/>
</dbReference>
<dbReference type="AlphaFoldDB" id="A0A5J6LBC0"/>
<dbReference type="Gene3D" id="3.40.50.300">
    <property type="entry name" value="P-loop containing nucleotide triphosphate hydrolases"/>
    <property type="match status" value="2"/>
</dbReference>
<dbReference type="InterPro" id="IPR014555">
    <property type="entry name" value="RecF-like"/>
</dbReference>
<sequence>MSTQSTSARRGIPRIESIKVENYRALKKIELKDLTPLTVLLGPNGSGKSTIFDVLSFLSECFQFNLRQAWDRRGRAKELKTRGQTGPIVFELKYREQPGMPVITYHLAIDEGTKGPEVVEEWLQWRRGQKGKPFRFLEFSRGKGRAVSGETPDEDNQREEVNLRSPDLIAVNTLGQLSDHPRIAALREFITDWYVSYLSIDQTRHQPEAGPQERLSKSGENLANVIQYLKEQHPERLEQIFKVLRQRIPRLEQVEASPMPDGRLLLQIKDAPFEQPVLSRYASDGTMKMLAYLAVLYDPEPPRFIGIEEPENFLHPRLLPELAEECRNAAANSQLFITSHSPFLLNSMRPEEVRVLYRDEQGFTKAVRVSDIRGIKEFVQEGASLGYLWMEGHFGMGDPLVNFGAPRTKIGK</sequence>
<proteinExistence type="predicted"/>
<dbReference type="PANTHER" id="PTHR40396:SF1">
    <property type="entry name" value="ATPASE AAA-TYPE CORE DOMAIN-CONTAINING PROTEIN"/>
    <property type="match status" value="1"/>
</dbReference>
<dbReference type="Proteomes" id="UP000325606">
    <property type="component" value="Chromosome"/>
</dbReference>
<dbReference type="PIRSF" id="PIRSF029347">
    <property type="entry name" value="RecF"/>
    <property type="match status" value="1"/>
</dbReference>
<feature type="domain" description="ATPase AAA-type core" evidence="1">
    <location>
        <begin position="37"/>
        <end position="346"/>
    </location>
</feature>
<name>A0A5J6LBC0_9GAMM</name>
<accession>A0A5J6LBC0</accession>
<reference evidence="2 3" key="1">
    <citation type="submission" date="2019-09" db="EMBL/GenBank/DDBJ databases">
        <title>Nitrincola iocasae sp. nov., a bacterium isolated from the sediment collected at a cold seep field in South China Sea.</title>
        <authorList>
            <person name="Zhang H."/>
            <person name="Wang H."/>
            <person name="Li C."/>
        </authorList>
    </citation>
    <scope>NUCLEOTIDE SEQUENCE [LARGE SCALE GENOMIC DNA]</scope>
    <source>
        <strain evidence="2 3">KXZD1103</strain>
    </source>
</reference>
<dbReference type="KEGG" id="nik:F5I99_04895"/>
<gene>
    <name evidence="2" type="ORF">F5I99_04895</name>
</gene>
<dbReference type="EMBL" id="CP044222">
    <property type="protein sequence ID" value="QEW05877.1"/>
    <property type="molecule type" value="Genomic_DNA"/>
</dbReference>
<evidence type="ECO:0000313" key="3">
    <source>
        <dbReference type="Proteomes" id="UP000325606"/>
    </source>
</evidence>
<dbReference type="PANTHER" id="PTHR40396">
    <property type="entry name" value="ATPASE-LIKE PROTEIN"/>
    <property type="match status" value="1"/>
</dbReference>
<dbReference type="InterPro" id="IPR003959">
    <property type="entry name" value="ATPase_AAA_core"/>
</dbReference>
<dbReference type="Pfam" id="PF13304">
    <property type="entry name" value="AAA_21"/>
    <property type="match status" value="1"/>
</dbReference>
<keyword evidence="3" id="KW-1185">Reference proteome</keyword>
<organism evidence="2 3">
    <name type="scientific">Nitrincola iocasae</name>
    <dbReference type="NCBI Taxonomy" id="2614693"/>
    <lineage>
        <taxon>Bacteria</taxon>
        <taxon>Pseudomonadati</taxon>
        <taxon>Pseudomonadota</taxon>
        <taxon>Gammaproteobacteria</taxon>
        <taxon>Oceanospirillales</taxon>
        <taxon>Oceanospirillaceae</taxon>
        <taxon>Nitrincola</taxon>
    </lineage>
</organism>
<dbReference type="InterPro" id="IPR027417">
    <property type="entry name" value="P-loop_NTPase"/>
</dbReference>
<dbReference type="SUPFAM" id="SSF52540">
    <property type="entry name" value="P-loop containing nucleoside triphosphate hydrolases"/>
    <property type="match status" value="1"/>
</dbReference>
<protein>
    <submittedName>
        <fullName evidence="2">AAA family ATPase</fullName>
    </submittedName>
</protein>
<dbReference type="RefSeq" id="WP_151053916.1">
    <property type="nucleotide sequence ID" value="NZ_CP044222.1"/>
</dbReference>
<evidence type="ECO:0000259" key="1">
    <source>
        <dbReference type="Pfam" id="PF13304"/>
    </source>
</evidence>
<evidence type="ECO:0000313" key="2">
    <source>
        <dbReference type="EMBL" id="QEW05877.1"/>
    </source>
</evidence>
<dbReference type="GO" id="GO:0005524">
    <property type="term" value="F:ATP binding"/>
    <property type="evidence" value="ECO:0007669"/>
    <property type="project" value="InterPro"/>
</dbReference>